<dbReference type="AlphaFoldDB" id="A0A3L6SX33"/>
<feature type="compositionally biased region" description="Low complexity" evidence="1">
    <location>
        <begin position="48"/>
        <end position="70"/>
    </location>
</feature>
<dbReference type="EMBL" id="PQIB02000003">
    <property type="protein sequence ID" value="RLN27834.1"/>
    <property type="molecule type" value="Genomic_DNA"/>
</dbReference>
<dbReference type="Proteomes" id="UP000275267">
    <property type="component" value="Unassembled WGS sequence"/>
</dbReference>
<feature type="compositionally biased region" description="Pro residues" evidence="1">
    <location>
        <begin position="166"/>
        <end position="175"/>
    </location>
</feature>
<feature type="region of interest" description="Disordered" evidence="1">
    <location>
        <begin position="47"/>
        <end position="73"/>
    </location>
</feature>
<feature type="compositionally biased region" description="Low complexity" evidence="1">
    <location>
        <begin position="176"/>
        <end position="193"/>
    </location>
</feature>
<name>A0A3L6SX33_PANMI</name>
<keyword evidence="3" id="KW-1185">Reference proteome</keyword>
<sequence>MTTEEMMEEEMFAVILAKLGELGKKVDNTKRKADGINRMIEKMNVQLSSRAEPSMSSSAPPTTSPTSSPSQDAALVVSITTTELLPMAPTRCLTAGPSWATCIAVPADMSSASAMASLIPSPSSDVAHVVLVMATKLLEMAPTRCSMTGLYQNACVPVSVATSSAPPTPSSPPLGVPVSATTASAPPSSFSAQSMAMSTSTNVPEPASMTDTNPMQDTFACLFGNNKGHNFNIIVGNCVEWIGYVVPHQVPVDLIKLCTKSLSTGVCNSHNPLERKWLDKTETQLQVQLLHVLLAPVKLRMEWRFHNEKNWGCMELGPRLELLENAVQVDGCRRREAIDLFQSYLHAVLFDIEACKWSCKWIAELSFRYQENCQGISGHFFCVAACRFNRSVLKWQQTLNKLLQIAMQGYVSKSLEVMLLPQPVYQEFYCSGNTH</sequence>
<evidence type="ECO:0000256" key="1">
    <source>
        <dbReference type="SAM" id="MobiDB-lite"/>
    </source>
</evidence>
<evidence type="ECO:0000313" key="2">
    <source>
        <dbReference type="EMBL" id="RLN27834.1"/>
    </source>
</evidence>
<gene>
    <name evidence="2" type="ORF">C2845_PM05G10790</name>
</gene>
<dbReference type="OrthoDB" id="10624021at2759"/>
<evidence type="ECO:0000313" key="3">
    <source>
        <dbReference type="Proteomes" id="UP000275267"/>
    </source>
</evidence>
<comment type="caution">
    <text evidence="2">The sequence shown here is derived from an EMBL/GenBank/DDBJ whole genome shotgun (WGS) entry which is preliminary data.</text>
</comment>
<reference evidence="3" key="1">
    <citation type="journal article" date="2019" name="Nat. Commun.">
        <title>The genome of broomcorn millet.</title>
        <authorList>
            <person name="Zou C."/>
            <person name="Miki D."/>
            <person name="Li D."/>
            <person name="Tang Q."/>
            <person name="Xiao L."/>
            <person name="Rajput S."/>
            <person name="Deng P."/>
            <person name="Jia W."/>
            <person name="Huang R."/>
            <person name="Zhang M."/>
            <person name="Sun Y."/>
            <person name="Hu J."/>
            <person name="Fu X."/>
            <person name="Schnable P.S."/>
            <person name="Li F."/>
            <person name="Zhang H."/>
            <person name="Feng B."/>
            <person name="Zhu X."/>
            <person name="Liu R."/>
            <person name="Schnable J.C."/>
            <person name="Zhu J.-K."/>
            <person name="Zhang H."/>
        </authorList>
    </citation>
    <scope>NUCLEOTIDE SEQUENCE [LARGE SCALE GENOMIC DNA]</scope>
</reference>
<feature type="region of interest" description="Disordered" evidence="1">
    <location>
        <begin position="162"/>
        <end position="193"/>
    </location>
</feature>
<accession>A0A3L6SX33</accession>
<proteinExistence type="predicted"/>
<protein>
    <submittedName>
        <fullName evidence="2">Uncharacterized protein</fullName>
    </submittedName>
</protein>
<organism evidence="2 3">
    <name type="scientific">Panicum miliaceum</name>
    <name type="common">Proso millet</name>
    <name type="synonym">Broomcorn millet</name>
    <dbReference type="NCBI Taxonomy" id="4540"/>
    <lineage>
        <taxon>Eukaryota</taxon>
        <taxon>Viridiplantae</taxon>
        <taxon>Streptophyta</taxon>
        <taxon>Embryophyta</taxon>
        <taxon>Tracheophyta</taxon>
        <taxon>Spermatophyta</taxon>
        <taxon>Magnoliopsida</taxon>
        <taxon>Liliopsida</taxon>
        <taxon>Poales</taxon>
        <taxon>Poaceae</taxon>
        <taxon>PACMAD clade</taxon>
        <taxon>Panicoideae</taxon>
        <taxon>Panicodae</taxon>
        <taxon>Paniceae</taxon>
        <taxon>Panicinae</taxon>
        <taxon>Panicum</taxon>
        <taxon>Panicum sect. Panicum</taxon>
    </lineage>
</organism>